<dbReference type="InterPro" id="IPR017946">
    <property type="entry name" value="PLC-like_Pdiesterase_TIM-brl"/>
</dbReference>
<gene>
    <name evidence="3" type="ORF">FJV41_26055</name>
</gene>
<dbReference type="AlphaFoldDB" id="A0A540WVK0"/>
<protein>
    <submittedName>
        <fullName evidence="3">DUF2181 domain-containing protein</fullName>
    </submittedName>
</protein>
<organism evidence="3 4">
    <name type="scientific">Myxococcus llanfairpwllgwyngyllgogerychwyrndrobwllllantysiliogogogochensis</name>
    <dbReference type="NCBI Taxonomy" id="2590453"/>
    <lineage>
        <taxon>Bacteria</taxon>
        <taxon>Pseudomonadati</taxon>
        <taxon>Myxococcota</taxon>
        <taxon>Myxococcia</taxon>
        <taxon>Myxococcales</taxon>
        <taxon>Cystobacterineae</taxon>
        <taxon>Myxococcaceae</taxon>
        <taxon>Myxococcus</taxon>
    </lineage>
</organism>
<keyword evidence="4" id="KW-1185">Reference proteome</keyword>
<evidence type="ECO:0000259" key="2">
    <source>
        <dbReference type="Pfam" id="PF10223"/>
    </source>
</evidence>
<name>A0A540WVK0_9BACT</name>
<evidence type="ECO:0000313" key="4">
    <source>
        <dbReference type="Proteomes" id="UP000315369"/>
    </source>
</evidence>
<sequence>PKTKSAGEPTGYSQVDSFQAPRGARTVERASAPGNTWSGDRPLSEARNAHRTNTKEEFQSALQSDANWFEGDVRKELNHDSLEMRHDTTHESGDNLSLHEWLSMGKESGRGLKLDIKEGEHMGAVLDEIERVGVPQERLMLNLGFGDVKTWGDEIRTRFPNAILAINPPPGDGTVRAADARQMVDEARRAGGGPTTFVVHHDALSDEAIEVFKTAGTVSVWGNAEDPTKVAAEMRARGVDGMVDIGSNYNWGSLSRADGVRDGLDAGKNWARTRWDRLF</sequence>
<evidence type="ECO:0000256" key="1">
    <source>
        <dbReference type="SAM" id="MobiDB-lite"/>
    </source>
</evidence>
<reference evidence="3 4" key="1">
    <citation type="submission" date="2019-06" db="EMBL/GenBank/DDBJ databases">
        <authorList>
            <person name="Livingstone P."/>
            <person name="Whitworth D."/>
        </authorList>
    </citation>
    <scope>NUCLEOTIDE SEQUENCE [LARGE SCALE GENOMIC DNA]</scope>
    <source>
        <strain evidence="3 4">AM401</strain>
    </source>
</reference>
<dbReference type="SUPFAM" id="SSF51695">
    <property type="entry name" value="PLC-like phosphodiesterases"/>
    <property type="match status" value="1"/>
</dbReference>
<dbReference type="Proteomes" id="UP000315369">
    <property type="component" value="Unassembled WGS sequence"/>
</dbReference>
<dbReference type="GO" id="GO:0006629">
    <property type="term" value="P:lipid metabolic process"/>
    <property type="evidence" value="ECO:0007669"/>
    <property type="project" value="InterPro"/>
</dbReference>
<feature type="domain" description="Menorin-like" evidence="2">
    <location>
        <begin position="45"/>
        <end position="132"/>
    </location>
</feature>
<dbReference type="InterPro" id="IPR019356">
    <property type="entry name" value="Menorin_dom"/>
</dbReference>
<feature type="region of interest" description="Disordered" evidence="1">
    <location>
        <begin position="1"/>
        <end position="55"/>
    </location>
</feature>
<comment type="caution">
    <text evidence="3">The sequence shown here is derived from an EMBL/GenBank/DDBJ whole genome shotgun (WGS) entry which is preliminary data.</text>
</comment>
<feature type="compositionally biased region" description="Basic and acidic residues" evidence="1">
    <location>
        <begin position="42"/>
        <end position="55"/>
    </location>
</feature>
<dbReference type="GO" id="GO:0008081">
    <property type="term" value="F:phosphoric diester hydrolase activity"/>
    <property type="evidence" value="ECO:0007669"/>
    <property type="project" value="InterPro"/>
</dbReference>
<evidence type="ECO:0000313" key="3">
    <source>
        <dbReference type="EMBL" id="TQF13045.1"/>
    </source>
</evidence>
<dbReference type="EMBL" id="VIFM01000115">
    <property type="protein sequence ID" value="TQF13045.1"/>
    <property type="molecule type" value="Genomic_DNA"/>
</dbReference>
<dbReference type="OrthoDB" id="5385151at2"/>
<dbReference type="RefSeq" id="WP_141645261.1">
    <property type="nucleotide sequence ID" value="NZ_VIFM01000115.1"/>
</dbReference>
<proteinExistence type="predicted"/>
<dbReference type="Pfam" id="PF10223">
    <property type="entry name" value="Menorin_N"/>
    <property type="match status" value="1"/>
</dbReference>
<feature type="non-terminal residue" evidence="3">
    <location>
        <position position="1"/>
    </location>
</feature>
<accession>A0A540WVK0</accession>